<evidence type="ECO:0000256" key="1">
    <source>
        <dbReference type="SAM" id="MobiDB-lite"/>
    </source>
</evidence>
<dbReference type="OrthoDB" id="188354at2"/>
<protein>
    <submittedName>
        <fullName evidence="2">Uncharacterized protein (TIGR02678 family)</fullName>
    </submittedName>
</protein>
<evidence type="ECO:0000313" key="2">
    <source>
        <dbReference type="EMBL" id="PSK92848.1"/>
    </source>
</evidence>
<dbReference type="RefSeq" id="WP_106585134.1">
    <property type="nucleotide sequence ID" value="NZ_PYGA01000017.1"/>
</dbReference>
<feature type="compositionally biased region" description="Basic and acidic residues" evidence="1">
    <location>
        <begin position="413"/>
        <end position="422"/>
    </location>
</feature>
<accession>A0A2P8D6K9</accession>
<reference evidence="2 3" key="1">
    <citation type="submission" date="2018-03" db="EMBL/GenBank/DDBJ databases">
        <title>Genomic Encyclopedia of Archaeal and Bacterial Type Strains, Phase II (KMG-II): from individual species to whole genera.</title>
        <authorList>
            <person name="Goeker M."/>
        </authorList>
    </citation>
    <scope>NUCLEOTIDE SEQUENCE [LARGE SCALE GENOMIC DNA]</scope>
    <source>
        <strain evidence="2 3">DSM 45312</strain>
    </source>
</reference>
<name>A0A2P8D6K9_9ACTN</name>
<gene>
    <name evidence="2" type="ORF">CLV63_11754</name>
</gene>
<dbReference type="Pfam" id="PF09661">
    <property type="entry name" value="DUF2398"/>
    <property type="match status" value="1"/>
</dbReference>
<feature type="region of interest" description="Disordered" evidence="1">
    <location>
        <begin position="399"/>
        <end position="422"/>
    </location>
</feature>
<evidence type="ECO:0000313" key="3">
    <source>
        <dbReference type="Proteomes" id="UP000240542"/>
    </source>
</evidence>
<keyword evidence="3" id="KW-1185">Reference proteome</keyword>
<proteinExistence type="predicted"/>
<organism evidence="2 3">
    <name type="scientific">Murinocardiopsis flavida</name>
    <dbReference type="NCBI Taxonomy" id="645275"/>
    <lineage>
        <taxon>Bacteria</taxon>
        <taxon>Bacillati</taxon>
        <taxon>Actinomycetota</taxon>
        <taxon>Actinomycetes</taxon>
        <taxon>Streptosporangiales</taxon>
        <taxon>Nocardiopsidaceae</taxon>
        <taxon>Murinocardiopsis</taxon>
    </lineage>
</organism>
<dbReference type="Proteomes" id="UP000240542">
    <property type="component" value="Unassembled WGS sequence"/>
</dbReference>
<dbReference type="InterPro" id="IPR013494">
    <property type="entry name" value="CHP02678"/>
</dbReference>
<sequence length="422" mass="43963">MTSDPDIALIFERQGAARTLLAAPIIGARTHPEEFALVAAHSDWLIQRFGRVLGYRLDVGTDHARLAKAGLVRGVTRPPARASGAVFSPRSYAFLALTLAVLVEAPPSVALPDLAAEVRAAAAEAGLGLDPEGSTAERHAFAAALRRLTEWGAVRPVADPASGPAANGGAEVPHTRLEVDSAIARSVVANPPHSESDAGAFLGAAHDVEPADPGAAELALRRLLAETPVVYRADLSPAMRDHLARHQWRAAAELGGLLGCEAEIRAEGVALIMPDDPDRSGRAAVPRTPVFPGADPVSQAALALVGRLVERLGPRAPRADSVPVPGELLERELTAVTDPAGAASRRWARAAVGHDPDPEHLSGRVLTLLAEARLLDRVPAADGAPGEWTLAAAAARYGPRAADPGEEAGANDEPARPNEHPR</sequence>
<comment type="caution">
    <text evidence="2">The sequence shown here is derived from an EMBL/GenBank/DDBJ whole genome shotgun (WGS) entry which is preliminary data.</text>
</comment>
<dbReference type="EMBL" id="PYGA01000017">
    <property type="protein sequence ID" value="PSK92848.1"/>
    <property type="molecule type" value="Genomic_DNA"/>
</dbReference>
<dbReference type="AlphaFoldDB" id="A0A2P8D6K9"/>